<evidence type="ECO:0000256" key="5">
    <source>
        <dbReference type="ARBA" id="ARBA00022946"/>
    </source>
</evidence>
<reference evidence="10 11" key="1">
    <citation type="submission" date="2021-01" db="EMBL/GenBank/DDBJ databases">
        <title>Genome Sequence and Methylation Pattern of Haloterrigena salifodinae BOL5-1, An Extremely Halophilic Archaeon from a Bolivian Salt Mine.</title>
        <authorList>
            <person name="DasSarma P."/>
            <person name="Anton B.P."/>
            <person name="DasSarma S.L."/>
            <person name="von Ehrenheim H.A.L."/>
            <person name="Martinez F.L."/>
            <person name="Guzman D."/>
            <person name="Roberts R.J."/>
            <person name="DasSarma S."/>
        </authorList>
    </citation>
    <scope>NUCLEOTIDE SEQUENCE [LARGE SCALE GENOMIC DNA]</scope>
    <source>
        <strain evidence="10 11">BOL5-1</strain>
    </source>
</reference>
<keyword evidence="6" id="KW-0560">Oxidoreductase</keyword>
<dbReference type="SUPFAM" id="SSF56176">
    <property type="entry name" value="FAD-binding/transporter-associated domain-like"/>
    <property type="match status" value="1"/>
</dbReference>
<dbReference type="InterPro" id="IPR004113">
    <property type="entry name" value="FAD-bd_oxidored_4_C"/>
</dbReference>
<dbReference type="SUPFAM" id="SSF55103">
    <property type="entry name" value="FAD-linked oxidases, C-terminal domain"/>
    <property type="match status" value="1"/>
</dbReference>
<proteinExistence type="inferred from homology"/>
<name>A0A8T8DZH6_9EURY</name>
<dbReference type="InterPro" id="IPR016171">
    <property type="entry name" value="Vanillyl_alc_oxidase_C-sub2"/>
</dbReference>
<keyword evidence="11" id="KW-1185">Reference proteome</keyword>
<dbReference type="GO" id="GO:1903457">
    <property type="term" value="P:lactate catabolic process"/>
    <property type="evidence" value="ECO:0007669"/>
    <property type="project" value="TreeGrafter"/>
</dbReference>
<organism evidence="10 11">
    <name type="scientific">Haloterrigena salifodinae</name>
    <dbReference type="NCBI Taxonomy" id="2675099"/>
    <lineage>
        <taxon>Archaea</taxon>
        <taxon>Methanobacteriati</taxon>
        <taxon>Methanobacteriota</taxon>
        <taxon>Stenosarchaea group</taxon>
        <taxon>Halobacteria</taxon>
        <taxon>Halobacteriales</taxon>
        <taxon>Natrialbaceae</taxon>
        <taxon>Haloterrigena</taxon>
    </lineage>
</organism>
<dbReference type="OrthoDB" id="26910at2157"/>
<dbReference type="Gene3D" id="1.10.45.10">
    <property type="entry name" value="Vanillyl-alcohol Oxidase, Chain A, domain 4"/>
    <property type="match status" value="1"/>
</dbReference>
<evidence type="ECO:0000259" key="9">
    <source>
        <dbReference type="PROSITE" id="PS51387"/>
    </source>
</evidence>
<evidence type="ECO:0000256" key="4">
    <source>
        <dbReference type="ARBA" id="ARBA00022827"/>
    </source>
</evidence>
<gene>
    <name evidence="10" type="ORF">JMJ58_19080</name>
</gene>
<evidence type="ECO:0000256" key="8">
    <source>
        <dbReference type="SAM" id="MobiDB-lite"/>
    </source>
</evidence>
<dbReference type="KEGG" id="hsal:JMJ58_19080"/>
<dbReference type="Pfam" id="PF01565">
    <property type="entry name" value="FAD_binding_4"/>
    <property type="match status" value="1"/>
</dbReference>
<dbReference type="InterPro" id="IPR016164">
    <property type="entry name" value="FAD-linked_Oxase-like_C"/>
</dbReference>
<keyword evidence="4" id="KW-0274">FAD</keyword>
<dbReference type="FunFam" id="3.30.70.2740:FF:000001">
    <property type="entry name" value="D-lactate dehydrogenase mitochondrial"/>
    <property type="match status" value="1"/>
</dbReference>
<dbReference type="Gene3D" id="3.30.70.2740">
    <property type="match status" value="1"/>
</dbReference>
<dbReference type="EC" id="1.1.2.4" evidence="7"/>
<dbReference type="Proteomes" id="UP000637819">
    <property type="component" value="Chromosome"/>
</dbReference>
<dbReference type="GO" id="GO:0004458">
    <property type="term" value="F:D-lactate dehydrogenase (cytochrome) activity"/>
    <property type="evidence" value="ECO:0007669"/>
    <property type="project" value="UniProtKB-EC"/>
</dbReference>
<dbReference type="GeneID" id="62877274"/>
<accession>A0A8T8DZH6</accession>
<dbReference type="GO" id="GO:0008720">
    <property type="term" value="F:D-lactate dehydrogenase (NAD+) activity"/>
    <property type="evidence" value="ECO:0007669"/>
    <property type="project" value="TreeGrafter"/>
</dbReference>
<protein>
    <recommendedName>
        <fullName evidence="7">D-lactate dehydrogenase (cytochrome)</fullName>
        <ecNumber evidence="7">1.1.2.4</ecNumber>
    </recommendedName>
</protein>
<comment type="cofactor">
    <cofactor evidence="1">
        <name>FAD</name>
        <dbReference type="ChEBI" id="CHEBI:57692"/>
    </cofactor>
</comment>
<dbReference type="PROSITE" id="PS51387">
    <property type="entry name" value="FAD_PCMH"/>
    <property type="match status" value="1"/>
</dbReference>
<sequence>MTHDCSFLEDLDLADDQVSFAEGRRDSHATDFGTEQSGGVFPDAVVYPERTADVSAVLEAATERGVPVTPYAAGTGLEGNAVPARGGISLDLTRMDDIVDYRPDDFQIDVGPGIIGSAVDEHVAPDGLFFPPLPSSGDISTIGGMIATDASGMQTVRYGEVADWVLGLEAVLADGTVVETGSRASKTSSGYNLTDLLVGSEGTLAVVTEATLELSGRPEQIRGGRAIFETLEDAAEAISEAVRTEVDVAKIELVDGLSAQMANRYLGGDFPDAPMVFLEFHANHGIETEIDLCRTIFEGYGVRQFEVSADETAMADLWEARRELAYAMRNYEPELRPLHPGDVTVPISSYPEIVREVKRLADEHDLLVPCYGHAGDGNLHYSPLVDPADPDQLERGERVYREVVERAIEIGGTATGEHGIGQGKRKYLEPEHGAGAVDAMRSIKHALDPTGTLNPGKLFPETEDGEGVRRPRR</sequence>
<evidence type="ECO:0000256" key="6">
    <source>
        <dbReference type="ARBA" id="ARBA00023002"/>
    </source>
</evidence>
<dbReference type="PANTHER" id="PTHR11748:SF111">
    <property type="entry name" value="D-LACTATE DEHYDROGENASE, MITOCHONDRIAL-RELATED"/>
    <property type="match status" value="1"/>
</dbReference>
<evidence type="ECO:0000256" key="3">
    <source>
        <dbReference type="ARBA" id="ARBA00022630"/>
    </source>
</evidence>
<evidence type="ECO:0000256" key="7">
    <source>
        <dbReference type="ARBA" id="ARBA00038897"/>
    </source>
</evidence>
<evidence type="ECO:0000256" key="2">
    <source>
        <dbReference type="ARBA" id="ARBA00008000"/>
    </source>
</evidence>
<comment type="similarity">
    <text evidence="2">Belongs to the FAD-binding oxidoreductase/transferase type 4 family.</text>
</comment>
<evidence type="ECO:0000313" key="10">
    <source>
        <dbReference type="EMBL" id="QRV14988.1"/>
    </source>
</evidence>
<dbReference type="RefSeq" id="WP_204747608.1">
    <property type="nucleotide sequence ID" value="NZ_CP069188.1"/>
</dbReference>
<dbReference type="Pfam" id="PF02913">
    <property type="entry name" value="FAD-oxidase_C"/>
    <property type="match status" value="1"/>
</dbReference>
<dbReference type="Gene3D" id="3.30.465.10">
    <property type="match status" value="1"/>
</dbReference>
<dbReference type="FunFam" id="1.10.45.10:FF:000001">
    <property type="entry name" value="D-lactate dehydrogenase mitochondrial"/>
    <property type="match status" value="1"/>
</dbReference>
<evidence type="ECO:0000313" key="11">
    <source>
        <dbReference type="Proteomes" id="UP000637819"/>
    </source>
</evidence>
<feature type="region of interest" description="Disordered" evidence="8">
    <location>
        <begin position="447"/>
        <end position="473"/>
    </location>
</feature>
<dbReference type="InterPro" id="IPR036318">
    <property type="entry name" value="FAD-bd_PCMH-like_sf"/>
</dbReference>
<feature type="domain" description="FAD-binding PCMH-type" evidence="9">
    <location>
        <begin position="38"/>
        <end position="217"/>
    </location>
</feature>
<keyword evidence="3" id="KW-0285">Flavoprotein</keyword>
<dbReference type="EMBL" id="CP069188">
    <property type="protein sequence ID" value="QRV14988.1"/>
    <property type="molecule type" value="Genomic_DNA"/>
</dbReference>
<dbReference type="PANTHER" id="PTHR11748">
    <property type="entry name" value="D-LACTATE DEHYDROGENASE"/>
    <property type="match status" value="1"/>
</dbReference>
<dbReference type="InterPro" id="IPR016169">
    <property type="entry name" value="FAD-bd_PCMH_sub2"/>
</dbReference>
<evidence type="ECO:0000256" key="1">
    <source>
        <dbReference type="ARBA" id="ARBA00001974"/>
    </source>
</evidence>
<dbReference type="InterPro" id="IPR006094">
    <property type="entry name" value="Oxid_FAD_bind_N"/>
</dbReference>
<dbReference type="AlphaFoldDB" id="A0A8T8DZH6"/>
<keyword evidence="5" id="KW-0809">Transit peptide</keyword>
<dbReference type="InterPro" id="IPR016166">
    <property type="entry name" value="FAD-bd_PCMH"/>
</dbReference>
<dbReference type="GO" id="GO:0071949">
    <property type="term" value="F:FAD binding"/>
    <property type="evidence" value="ECO:0007669"/>
    <property type="project" value="InterPro"/>
</dbReference>